<feature type="transmembrane region" description="Helical" evidence="1">
    <location>
        <begin position="37"/>
        <end position="58"/>
    </location>
</feature>
<dbReference type="EMBL" id="FPBF01000005">
    <property type="protein sequence ID" value="SFU02247.1"/>
    <property type="molecule type" value="Genomic_DNA"/>
</dbReference>
<dbReference type="OrthoDB" id="978983at2"/>
<gene>
    <name evidence="2" type="ORF">SAMN04489724_3378</name>
</gene>
<accession>A0A1I7CRY9</accession>
<keyword evidence="3" id="KW-1185">Reference proteome</keyword>
<dbReference type="InterPro" id="IPR025489">
    <property type="entry name" value="DUF4381"/>
</dbReference>
<sequence>MILFQADTIPANTANPANLDLGQIYEPPPVSFTFETVGWAILGGLLMMGVLVILFFAIRKYLRNRYRREALEALAKLETDQNSFPQVLVILKRVAMQVFGREKVGTLYGSSWLSFLDKTGKQVALLKYEKQIEALIYQDKIPDDAARREILVQAQKWIKTHAG</sequence>
<keyword evidence="1" id="KW-0812">Transmembrane</keyword>
<dbReference type="RefSeq" id="WP_091695631.1">
    <property type="nucleotide sequence ID" value="NZ_FPBF01000005.1"/>
</dbReference>
<dbReference type="Pfam" id="PF14316">
    <property type="entry name" value="DUF4381"/>
    <property type="match status" value="1"/>
</dbReference>
<evidence type="ECO:0008006" key="4">
    <source>
        <dbReference type="Google" id="ProtNLM"/>
    </source>
</evidence>
<dbReference type="AlphaFoldDB" id="A0A1I7CRY9"/>
<evidence type="ECO:0000256" key="1">
    <source>
        <dbReference type="SAM" id="Phobius"/>
    </source>
</evidence>
<evidence type="ECO:0000313" key="3">
    <source>
        <dbReference type="Proteomes" id="UP000199673"/>
    </source>
</evidence>
<evidence type="ECO:0000313" key="2">
    <source>
        <dbReference type="EMBL" id="SFU02247.1"/>
    </source>
</evidence>
<dbReference type="STRING" id="305507.SAMN04489724_3378"/>
<proteinExistence type="predicted"/>
<protein>
    <recommendedName>
        <fullName evidence="4">DUF4381 domain-containing protein</fullName>
    </recommendedName>
</protein>
<organism evidence="2 3">
    <name type="scientific">Algoriphagus locisalis</name>
    <dbReference type="NCBI Taxonomy" id="305507"/>
    <lineage>
        <taxon>Bacteria</taxon>
        <taxon>Pseudomonadati</taxon>
        <taxon>Bacteroidota</taxon>
        <taxon>Cytophagia</taxon>
        <taxon>Cytophagales</taxon>
        <taxon>Cyclobacteriaceae</taxon>
        <taxon>Algoriphagus</taxon>
    </lineage>
</organism>
<reference evidence="3" key="1">
    <citation type="submission" date="2016-10" db="EMBL/GenBank/DDBJ databases">
        <authorList>
            <person name="Varghese N."/>
            <person name="Submissions S."/>
        </authorList>
    </citation>
    <scope>NUCLEOTIDE SEQUENCE [LARGE SCALE GENOMIC DNA]</scope>
    <source>
        <strain evidence="3">DSM 23445</strain>
    </source>
</reference>
<name>A0A1I7CRY9_9BACT</name>
<keyword evidence="1" id="KW-0472">Membrane</keyword>
<keyword evidence="1" id="KW-1133">Transmembrane helix</keyword>
<dbReference type="Proteomes" id="UP000199673">
    <property type="component" value="Unassembled WGS sequence"/>
</dbReference>